<dbReference type="EMBL" id="UOEU01000034">
    <property type="protein sequence ID" value="VAW30222.1"/>
    <property type="molecule type" value="Genomic_DNA"/>
</dbReference>
<organism evidence="1">
    <name type="scientific">hydrothermal vent metagenome</name>
    <dbReference type="NCBI Taxonomy" id="652676"/>
    <lineage>
        <taxon>unclassified sequences</taxon>
        <taxon>metagenomes</taxon>
        <taxon>ecological metagenomes</taxon>
    </lineage>
</organism>
<name>A0A3B0UV00_9ZZZZ</name>
<gene>
    <name evidence="1" type="ORF">MNBD_CHLOROFLEXI01-239</name>
</gene>
<reference evidence="1" key="1">
    <citation type="submission" date="2018-06" db="EMBL/GenBank/DDBJ databases">
        <authorList>
            <person name="Zhirakovskaya E."/>
        </authorList>
    </citation>
    <scope>NUCLEOTIDE SEQUENCE</scope>
</reference>
<feature type="non-terminal residue" evidence="1">
    <location>
        <position position="63"/>
    </location>
</feature>
<protein>
    <submittedName>
        <fullName evidence="1">Uncharacterized protein</fullName>
    </submittedName>
</protein>
<proteinExistence type="predicted"/>
<evidence type="ECO:0000313" key="1">
    <source>
        <dbReference type="EMBL" id="VAW30222.1"/>
    </source>
</evidence>
<accession>A0A3B0UV00</accession>
<dbReference type="AlphaFoldDB" id="A0A3B0UV00"/>
<sequence>MMDIKQFDIQIERVDDIPVVYGHLQKMDIQMIVDNTIMPHGNWQGLSPGWVITIWLVHILTQH</sequence>